<keyword evidence="2" id="KW-0645">Protease</keyword>
<dbReference type="EMBL" id="QWDD01000001">
    <property type="protein sequence ID" value="RNJ49271.1"/>
    <property type="molecule type" value="Genomic_DNA"/>
</dbReference>
<keyword evidence="3" id="KW-0378">Hydrolase</keyword>
<evidence type="ECO:0000256" key="1">
    <source>
        <dbReference type="ARBA" id="ARBA00005836"/>
    </source>
</evidence>
<dbReference type="GO" id="GO:0005829">
    <property type="term" value="C:cytosol"/>
    <property type="evidence" value="ECO:0007669"/>
    <property type="project" value="TreeGrafter"/>
</dbReference>
<dbReference type="InterPro" id="IPR002510">
    <property type="entry name" value="Metalloprtase-TldD/E_N"/>
</dbReference>
<dbReference type="PANTHER" id="PTHR30624">
    <property type="entry name" value="UNCHARACTERIZED PROTEIN TLDD AND PMBA"/>
    <property type="match status" value="1"/>
</dbReference>
<evidence type="ECO:0000259" key="7">
    <source>
        <dbReference type="Pfam" id="PF19290"/>
    </source>
</evidence>
<dbReference type="Pfam" id="PF01523">
    <property type="entry name" value="PmbA_TldD_1st"/>
    <property type="match status" value="1"/>
</dbReference>
<accession>A0A3M9XMP8</accession>
<dbReference type="PANTHER" id="PTHR30624:SF10">
    <property type="entry name" value="CONSERVED PROTEIN"/>
    <property type="match status" value="1"/>
</dbReference>
<dbReference type="Pfam" id="PF19289">
    <property type="entry name" value="PmbA_TldD_3rd"/>
    <property type="match status" value="1"/>
</dbReference>
<dbReference type="OrthoDB" id="9803213at2"/>
<feature type="domain" description="Metalloprotease TldD/E central" evidence="7">
    <location>
        <begin position="141"/>
        <end position="241"/>
    </location>
</feature>
<dbReference type="FunFam" id="3.30.2290.10:FF:000003">
    <property type="entry name" value="Zinc-dependent protease, TldD/PmbA family"/>
    <property type="match status" value="1"/>
</dbReference>
<dbReference type="InterPro" id="IPR045569">
    <property type="entry name" value="Metalloprtase-TldD/E_C"/>
</dbReference>
<comment type="caution">
    <text evidence="8">The sequence shown here is derived from an EMBL/GenBank/DDBJ whole genome shotgun (WGS) entry which is preliminary data.</text>
</comment>
<evidence type="ECO:0000313" key="8">
    <source>
        <dbReference type="EMBL" id="RNJ49271.1"/>
    </source>
</evidence>
<dbReference type="AlphaFoldDB" id="A0A3M9XMP8"/>
<comment type="similarity">
    <text evidence="1">Belongs to the peptidase U62 family.</text>
</comment>
<dbReference type="InterPro" id="IPR045570">
    <property type="entry name" value="Metalloprtase-TldD/E_cen_dom"/>
</dbReference>
<dbReference type="GO" id="GO:0008237">
    <property type="term" value="F:metallopeptidase activity"/>
    <property type="evidence" value="ECO:0007669"/>
    <property type="project" value="UniProtKB-KW"/>
</dbReference>
<evidence type="ECO:0000259" key="6">
    <source>
        <dbReference type="Pfam" id="PF19289"/>
    </source>
</evidence>
<proteinExistence type="inferred from homology"/>
<dbReference type="GO" id="GO:0006508">
    <property type="term" value="P:proteolysis"/>
    <property type="evidence" value="ECO:0007669"/>
    <property type="project" value="UniProtKB-KW"/>
</dbReference>
<keyword evidence="9" id="KW-1185">Reference proteome</keyword>
<organism evidence="8 9">
    <name type="scientific">Methylocystis hirsuta</name>
    <dbReference type="NCBI Taxonomy" id="369798"/>
    <lineage>
        <taxon>Bacteria</taxon>
        <taxon>Pseudomonadati</taxon>
        <taxon>Pseudomonadota</taxon>
        <taxon>Alphaproteobacteria</taxon>
        <taxon>Hyphomicrobiales</taxon>
        <taxon>Methylocystaceae</taxon>
        <taxon>Methylocystis</taxon>
    </lineage>
</organism>
<dbReference type="Pfam" id="PF19290">
    <property type="entry name" value="PmbA_TldD_2nd"/>
    <property type="match status" value="1"/>
</dbReference>
<dbReference type="Gene3D" id="3.30.2290.10">
    <property type="entry name" value="PmbA/TldD superfamily"/>
    <property type="match status" value="1"/>
</dbReference>
<gene>
    <name evidence="8" type="ORF">D1O30_06330</name>
</gene>
<evidence type="ECO:0000256" key="2">
    <source>
        <dbReference type="ARBA" id="ARBA00022670"/>
    </source>
</evidence>
<keyword evidence="4" id="KW-0482">Metalloprotease</keyword>
<reference evidence="8 9" key="1">
    <citation type="submission" date="2018-08" db="EMBL/GenBank/DDBJ databases">
        <title>Genome sequence of Methylocystis hirsuta CSC1, a methanotroph able to accumulate PHAs.</title>
        <authorList>
            <person name="Bordel S."/>
            <person name="Rodriguez E."/>
            <person name="Gancedo J."/>
            <person name="Munoz R."/>
        </authorList>
    </citation>
    <scope>NUCLEOTIDE SEQUENCE [LARGE SCALE GENOMIC DNA]</scope>
    <source>
        <strain evidence="8 9">CSC1</strain>
    </source>
</reference>
<feature type="domain" description="Metalloprotease TldD/E N-terminal" evidence="5">
    <location>
        <begin position="47"/>
        <end position="111"/>
    </location>
</feature>
<evidence type="ECO:0000256" key="4">
    <source>
        <dbReference type="ARBA" id="ARBA00023049"/>
    </source>
</evidence>
<dbReference type="InterPro" id="IPR051463">
    <property type="entry name" value="Peptidase_U62_metallo"/>
</dbReference>
<dbReference type="Proteomes" id="UP000268623">
    <property type="component" value="Unassembled WGS sequence"/>
</dbReference>
<name>A0A3M9XMP8_9HYPH</name>
<feature type="domain" description="Metalloprotease TldD/E C-terminal" evidence="6">
    <location>
        <begin position="257"/>
        <end position="505"/>
    </location>
</feature>
<dbReference type="RefSeq" id="WP_123175241.1">
    <property type="nucleotide sequence ID" value="NZ_QWDD01000001.1"/>
</dbReference>
<dbReference type="InterPro" id="IPR036059">
    <property type="entry name" value="TldD/PmbA_sf"/>
</dbReference>
<dbReference type="SUPFAM" id="SSF111283">
    <property type="entry name" value="Putative modulator of DNA gyrase, PmbA/TldD"/>
    <property type="match status" value="1"/>
</dbReference>
<sequence>MAPAATPATTESSRPRGGNAFALDRALLYDLADIALTAARRSGASYADVRLGETRREYAFAKDDRLENFDERASQGFGVRVLLDGCWGFYGARRLDPQSLRDGVERALENARAVKRIQFQPIALERLPAHEAEWIMPMGVDPLEVSVGEKTDLLLSIIASARDHGADFCSASLSATCEERFFANSLGSRIHQTRTRVAPNFQATAIDRASGRFATRDCLAPARGAGWDYVVGAGLIEEAAQAGEEARAKLGAKPVTPGDCDVVIDPTNLWLTIHETVGHSTELDRALGWEANFAGTSFVKPHMLNELQFGSELMTIVADRAQPGALATIGYDDDGAPAEAADFAIVEKGVFRNFQMALGQAHLIGLSHSNGCAYADSPTTFPIQRMPNISLKPNPRKCSFNDLINTVENGIYVVGAGSWSIDQQRDNFQFGGQLFYEIKNGRLGDLLRDGAYQGRTTQFWNSLSGLCDASAYHLDGTFTCGKAEPVQLAPVSHGSPPALFRNVRVLNTSD</sequence>
<evidence type="ECO:0000256" key="3">
    <source>
        <dbReference type="ARBA" id="ARBA00022801"/>
    </source>
</evidence>
<evidence type="ECO:0000259" key="5">
    <source>
        <dbReference type="Pfam" id="PF01523"/>
    </source>
</evidence>
<protein>
    <submittedName>
        <fullName evidence="8">TldD/PmbA family protein</fullName>
    </submittedName>
</protein>
<evidence type="ECO:0000313" key="9">
    <source>
        <dbReference type="Proteomes" id="UP000268623"/>
    </source>
</evidence>
<dbReference type="InterPro" id="IPR035068">
    <property type="entry name" value="TldD/PmbA_N"/>
</dbReference>